<dbReference type="PROSITE" id="PS51257">
    <property type="entry name" value="PROKAR_LIPOPROTEIN"/>
    <property type="match status" value="1"/>
</dbReference>
<keyword evidence="2" id="KW-1185">Reference proteome</keyword>
<name>A0A1Z4BKL1_9FLAO</name>
<dbReference type="PANTHER" id="PTHR45661">
    <property type="entry name" value="SURFACE ANTIGEN"/>
    <property type="match status" value="1"/>
</dbReference>
<reference evidence="2" key="1">
    <citation type="submission" date="2017-06" db="EMBL/GenBank/DDBJ databases">
        <title>Complete genome sequence of Capnocytophaga sp. KCOM 1579 (=ChDC OS43) isolated from a human refractory periapical abscess lesion.</title>
        <authorList>
            <person name="Kook J.-K."/>
            <person name="Park S.-N."/>
            <person name="Lim Y.K."/>
            <person name="Roh H."/>
        </authorList>
    </citation>
    <scope>NUCLEOTIDE SEQUENCE [LARGE SCALE GENOMIC DNA]</scope>
    <source>
        <strain evidence="2">ChDC OS43</strain>
    </source>
</reference>
<dbReference type="Pfam" id="PF13306">
    <property type="entry name" value="LRR_5"/>
    <property type="match status" value="1"/>
</dbReference>
<dbReference type="KEGG" id="capn:CBG49_01175"/>
<sequence length="244" mass="26936">MKKFLLLFSVFALFACKKDSDDSIPTSDYELSADGLTLVKWKNENTSVLDMQADGTLSKVKIIGEKAFYAHKKLGTITLPNGLTNIGKEAFYATKINSITIPAGVQVIGKEAFMGSLLTTVQFSEGLITIDENAFISCQIPTLKFPESLQAIGRDAFRYNDAIVSVTFPKNIQNIGVCAFYSCSKLTSATFKGANPPRTSFPIFNNVTNKIAHIYVPKGRLSVYKSDTELNFQNHYDNEISEEP</sequence>
<dbReference type="Proteomes" id="UP000197007">
    <property type="component" value="Chromosome"/>
</dbReference>
<organism evidence="1 2">
    <name type="scientific">Capnocytophaga endodontalis</name>
    <dbReference type="NCBI Taxonomy" id="2708117"/>
    <lineage>
        <taxon>Bacteria</taxon>
        <taxon>Pseudomonadati</taxon>
        <taxon>Bacteroidota</taxon>
        <taxon>Flavobacteriia</taxon>
        <taxon>Flavobacteriales</taxon>
        <taxon>Flavobacteriaceae</taxon>
        <taxon>Capnocytophaga</taxon>
    </lineage>
</organism>
<dbReference type="InterPro" id="IPR053139">
    <property type="entry name" value="Surface_bspA-like"/>
</dbReference>
<dbReference type="PANTHER" id="PTHR45661:SF3">
    <property type="entry name" value="IG-LIKE DOMAIN-CONTAINING PROTEIN"/>
    <property type="match status" value="1"/>
</dbReference>
<dbReference type="Gene3D" id="3.80.10.10">
    <property type="entry name" value="Ribonuclease Inhibitor"/>
    <property type="match status" value="1"/>
</dbReference>
<evidence type="ECO:0000313" key="1">
    <source>
        <dbReference type="EMBL" id="ASF41808.1"/>
    </source>
</evidence>
<dbReference type="EMBL" id="CP022022">
    <property type="protein sequence ID" value="ASF41808.1"/>
    <property type="molecule type" value="Genomic_DNA"/>
</dbReference>
<evidence type="ECO:0008006" key="3">
    <source>
        <dbReference type="Google" id="ProtNLM"/>
    </source>
</evidence>
<dbReference type="AlphaFoldDB" id="A0A1Z4BKL1"/>
<accession>A0A1Z4BKL1</accession>
<dbReference type="InterPro" id="IPR026906">
    <property type="entry name" value="LRR_5"/>
</dbReference>
<dbReference type="RefSeq" id="WP_088593024.1">
    <property type="nucleotide sequence ID" value="NZ_CP022022.1"/>
</dbReference>
<proteinExistence type="predicted"/>
<evidence type="ECO:0000313" key="2">
    <source>
        <dbReference type="Proteomes" id="UP000197007"/>
    </source>
</evidence>
<gene>
    <name evidence="1" type="ORF">CBG49_01175</name>
</gene>
<dbReference type="InterPro" id="IPR032675">
    <property type="entry name" value="LRR_dom_sf"/>
</dbReference>
<protein>
    <recommendedName>
        <fullName evidence="3">Leucine-rich repeat domain-containing protein</fullName>
    </recommendedName>
</protein>